<evidence type="ECO:0000256" key="1">
    <source>
        <dbReference type="ARBA" id="ARBA00010944"/>
    </source>
</evidence>
<dbReference type="EMBL" id="CP033169">
    <property type="protein sequence ID" value="AYO29990.1"/>
    <property type="molecule type" value="Genomic_DNA"/>
</dbReference>
<dbReference type="RefSeq" id="WP_122014286.1">
    <property type="nucleotide sequence ID" value="NZ_CP033169.1"/>
</dbReference>
<dbReference type="GO" id="GO:0019305">
    <property type="term" value="P:dTDP-rhamnose biosynthetic process"/>
    <property type="evidence" value="ECO:0007669"/>
    <property type="project" value="UniProtKB-UniPathway"/>
</dbReference>
<protein>
    <recommendedName>
        <fullName evidence="2">dTDP-4-dehydrorhamnose reductase</fullName>
        <ecNumber evidence="2">1.1.1.133</ecNumber>
    </recommendedName>
</protein>
<keyword evidence="5" id="KW-1185">Reference proteome</keyword>
<sequence>MNRMLDKNFELCYTGIKRHSKGKGDTYYESFSYRCIGASGRGHLQCRPKNHEVRALKGKADGDITDAGDIIGKIDDFNPDVVVHAAAIKDPDTAEKDPRMAYLVNCIGVRNVALAAQKIGAKMLYISTESVFDGEKRAPYYEYEKPNPVNVYGQTKLMGEQITMSLIKNYFIVRLPLLFGYTGKPQDNIILKKRGQN</sequence>
<dbReference type="InterPro" id="IPR029903">
    <property type="entry name" value="RmlD-like-bd"/>
</dbReference>
<evidence type="ECO:0000313" key="5">
    <source>
        <dbReference type="Proteomes" id="UP000280960"/>
    </source>
</evidence>
<accession>A0A3G2R3F5</accession>
<name>A0A3G2R3F5_9FIRM</name>
<dbReference type="UniPathway" id="UPA00124"/>
<dbReference type="AlphaFoldDB" id="A0A3G2R3F5"/>
<dbReference type="GO" id="GO:0008831">
    <property type="term" value="F:dTDP-4-dehydrorhamnose reductase activity"/>
    <property type="evidence" value="ECO:0007669"/>
    <property type="project" value="UniProtKB-EC"/>
</dbReference>
<dbReference type="Proteomes" id="UP000280960">
    <property type="component" value="Chromosome"/>
</dbReference>
<evidence type="ECO:0000313" key="4">
    <source>
        <dbReference type="EMBL" id="AYO29990.1"/>
    </source>
</evidence>
<evidence type="ECO:0000259" key="3">
    <source>
        <dbReference type="Pfam" id="PF04321"/>
    </source>
</evidence>
<dbReference type="GO" id="GO:0005829">
    <property type="term" value="C:cytosol"/>
    <property type="evidence" value="ECO:0007669"/>
    <property type="project" value="TreeGrafter"/>
</dbReference>
<comment type="function">
    <text evidence="2">Catalyzes the reduction of dTDP-6-deoxy-L-lyxo-4-hexulose to yield dTDP-L-rhamnose.</text>
</comment>
<dbReference type="Gene3D" id="3.40.50.720">
    <property type="entry name" value="NAD(P)-binding Rossmann-like Domain"/>
    <property type="match status" value="1"/>
</dbReference>
<dbReference type="InterPro" id="IPR036291">
    <property type="entry name" value="NAD(P)-bd_dom_sf"/>
</dbReference>
<dbReference type="Pfam" id="PF04321">
    <property type="entry name" value="RmlD_sub_bind"/>
    <property type="match status" value="1"/>
</dbReference>
<dbReference type="PANTHER" id="PTHR10491">
    <property type="entry name" value="DTDP-4-DEHYDRORHAMNOSE REDUCTASE"/>
    <property type="match status" value="1"/>
</dbReference>
<dbReference type="EC" id="1.1.1.133" evidence="2"/>
<evidence type="ECO:0000256" key="2">
    <source>
        <dbReference type="RuleBase" id="RU364082"/>
    </source>
</evidence>
<feature type="domain" description="RmlD-like substrate binding" evidence="3">
    <location>
        <begin position="47"/>
        <end position="192"/>
    </location>
</feature>
<reference evidence="4 5" key="1">
    <citation type="submission" date="2018-10" db="EMBL/GenBank/DDBJ databases">
        <authorList>
            <person name="Zhang X."/>
        </authorList>
    </citation>
    <scope>NUCLEOTIDE SEQUENCE [LARGE SCALE GENOMIC DNA]</scope>
    <source>
        <strain evidence="4 5">SK-G1</strain>
    </source>
</reference>
<dbReference type="PANTHER" id="PTHR10491:SF4">
    <property type="entry name" value="METHIONINE ADENOSYLTRANSFERASE 2 SUBUNIT BETA"/>
    <property type="match status" value="1"/>
</dbReference>
<comment type="similarity">
    <text evidence="1 2">Belongs to the dTDP-4-dehydrorhamnose reductase family.</text>
</comment>
<keyword evidence="2" id="KW-0560">Oxidoreductase</keyword>
<dbReference type="KEGG" id="bacg:D2962_04655"/>
<proteinExistence type="inferred from homology"/>
<dbReference type="InterPro" id="IPR005913">
    <property type="entry name" value="dTDP_dehydrorham_reduct"/>
</dbReference>
<dbReference type="SUPFAM" id="SSF51735">
    <property type="entry name" value="NAD(P)-binding Rossmann-fold domains"/>
    <property type="match status" value="1"/>
</dbReference>
<keyword evidence="2" id="KW-0521">NADP</keyword>
<organism evidence="4 5">
    <name type="scientific">Biomaibacter acetigenes</name>
    <dbReference type="NCBI Taxonomy" id="2316383"/>
    <lineage>
        <taxon>Bacteria</taxon>
        <taxon>Bacillati</taxon>
        <taxon>Bacillota</taxon>
        <taxon>Clostridia</taxon>
        <taxon>Thermosediminibacterales</taxon>
        <taxon>Tepidanaerobacteraceae</taxon>
        <taxon>Biomaibacter</taxon>
    </lineage>
</organism>
<comment type="pathway">
    <text evidence="2">Carbohydrate biosynthesis; dTDP-L-rhamnose biosynthesis.</text>
</comment>
<gene>
    <name evidence="4" type="ORF">D2962_04655</name>
</gene>